<dbReference type="RefSeq" id="WP_137343161.1">
    <property type="nucleotide sequence ID" value="NZ_BSQH01000012.1"/>
</dbReference>
<accession>A0A4U6D3W5</accession>
<organism evidence="1 2">
    <name type="scientific">Dyadobacter frigoris</name>
    <dbReference type="NCBI Taxonomy" id="2576211"/>
    <lineage>
        <taxon>Bacteria</taxon>
        <taxon>Pseudomonadati</taxon>
        <taxon>Bacteroidota</taxon>
        <taxon>Cytophagia</taxon>
        <taxon>Cytophagales</taxon>
        <taxon>Spirosomataceae</taxon>
        <taxon>Dyadobacter</taxon>
    </lineage>
</organism>
<reference evidence="1 2" key="1">
    <citation type="submission" date="2019-05" db="EMBL/GenBank/DDBJ databases">
        <title>Dyadobacter AR-3-8 sp. nov., isolated from arctic soil.</title>
        <authorList>
            <person name="Chaudhary D.K."/>
        </authorList>
    </citation>
    <scope>NUCLEOTIDE SEQUENCE [LARGE SCALE GENOMIC DNA]</scope>
    <source>
        <strain evidence="1 2">AR-3-8</strain>
    </source>
</reference>
<dbReference type="EMBL" id="SZVO01000015">
    <property type="protein sequence ID" value="TKT88624.1"/>
    <property type="molecule type" value="Genomic_DNA"/>
</dbReference>
<comment type="caution">
    <text evidence="1">The sequence shown here is derived from an EMBL/GenBank/DDBJ whole genome shotgun (WGS) entry which is preliminary data.</text>
</comment>
<dbReference type="Proteomes" id="UP000304900">
    <property type="component" value="Unassembled WGS sequence"/>
</dbReference>
<evidence type="ECO:0000313" key="1">
    <source>
        <dbReference type="EMBL" id="TKT88624.1"/>
    </source>
</evidence>
<protein>
    <submittedName>
        <fullName evidence="1">Uncharacterized protein</fullName>
    </submittedName>
</protein>
<keyword evidence="2" id="KW-1185">Reference proteome</keyword>
<gene>
    <name evidence="1" type="ORF">FDK13_27145</name>
</gene>
<dbReference type="AlphaFoldDB" id="A0A4U6D3W5"/>
<proteinExistence type="predicted"/>
<evidence type="ECO:0000313" key="2">
    <source>
        <dbReference type="Proteomes" id="UP000304900"/>
    </source>
</evidence>
<name>A0A4U6D3W5_9BACT</name>
<sequence>MTGERSRDLLSIQSTAHINMVFDNGLTQTFERKDPSLNTDRSGSFYGKELQFADENTDINVNSG</sequence>